<keyword evidence="7 9" id="KW-1133">Transmembrane helix</keyword>
<dbReference type="AlphaFoldDB" id="A0A3S4US91"/>
<sequence>MSLLILLYALSAAYITGGGSLLSGLPTAFGMEAMSLQTAIILFTVVLGSFVVIGTKGVDGITRLLFIGKLLAFAFVLFMMLPKVATDNLMALPLNYAFVISASPIFFTSFGFHVIMASVNSYLNGNVRQFRKAILIGTAIPLFAYLVWQLATHGVLSQSEFVRILQAEPTLNGLVNAVREITGSNMMGEVVRIFSALALITSFLGVMLGVFEGLVDLFKRYHLPHNRLSLTVTAFTPPLVFALFYPEGFISALSYAGLLCAFYCLILPIGLAWRTRQVSPNLPYRVMGGNLALTAALIIGIIIMVIPFLIQAGYLPAVAG</sequence>
<dbReference type="GO" id="GO:0005886">
    <property type="term" value="C:plasma membrane"/>
    <property type="evidence" value="ECO:0007669"/>
    <property type="project" value="UniProtKB-SubCell"/>
</dbReference>
<evidence type="ECO:0000256" key="8">
    <source>
        <dbReference type="ARBA" id="ARBA00023136"/>
    </source>
</evidence>
<keyword evidence="3" id="KW-1003">Cell membrane</keyword>
<evidence type="ECO:0000256" key="1">
    <source>
        <dbReference type="ARBA" id="ARBA00004429"/>
    </source>
</evidence>
<proteinExistence type="predicted"/>
<dbReference type="PANTHER" id="PTHR46997">
    <property type="entry name" value="LOW AFFINITY TRYPTOPHAN PERMEASE-RELATED"/>
    <property type="match status" value="1"/>
</dbReference>
<feature type="transmembrane region" description="Helical" evidence="9">
    <location>
        <begin position="291"/>
        <end position="310"/>
    </location>
</feature>
<gene>
    <name evidence="10" type="primary">tyrP1_2</name>
    <name evidence="10" type="ORF">NCTC8284_03792</name>
</gene>
<feature type="transmembrane region" description="Helical" evidence="9">
    <location>
        <begin position="96"/>
        <end position="121"/>
    </location>
</feature>
<feature type="transmembrane region" description="Helical" evidence="9">
    <location>
        <begin position="193"/>
        <end position="215"/>
    </location>
</feature>
<evidence type="ECO:0000256" key="4">
    <source>
        <dbReference type="ARBA" id="ARBA00022519"/>
    </source>
</evidence>
<evidence type="ECO:0000256" key="7">
    <source>
        <dbReference type="ARBA" id="ARBA00022989"/>
    </source>
</evidence>
<dbReference type="Pfam" id="PF03222">
    <property type="entry name" value="Trp_Tyr_perm"/>
    <property type="match status" value="1"/>
</dbReference>
<keyword evidence="2" id="KW-0813">Transport</keyword>
<feature type="transmembrane region" description="Helical" evidence="9">
    <location>
        <begin position="227"/>
        <end position="246"/>
    </location>
</feature>
<accession>A0A3S4US91</accession>
<comment type="subcellular location">
    <subcellularLocation>
        <location evidence="1">Cell inner membrane</location>
        <topology evidence="1">Multi-pass membrane protein</topology>
    </subcellularLocation>
</comment>
<dbReference type="STRING" id="758.GCA_000730685_02079"/>
<dbReference type="GO" id="GO:0003333">
    <property type="term" value="P:amino acid transmembrane transport"/>
    <property type="evidence" value="ECO:0007669"/>
    <property type="project" value="InterPro"/>
</dbReference>
<feature type="transmembrane region" description="Helical" evidence="9">
    <location>
        <begin position="252"/>
        <end position="271"/>
    </location>
</feature>
<evidence type="ECO:0000256" key="3">
    <source>
        <dbReference type="ARBA" id="ARBA00022475"/>
    </source>
</evidence>
<keyword evidence="5 9" id="KW-0812">Transmembrane</keyword>
<evidence type="ECO:0000256" key="6">
    <source>
        <dbReference type="ARBA" id="ARBA00022970"/>
    </source>
</evidence>
<dbReference type="PANTHER" id="PTHR46997:SF2">
    <property type="entry name" value="TYROSINE-SPECIFIC TRANSPORT SYSTEM"/>
    <property type="match status" value="1"/>
</dbReference>
<evidence type="ECO:0000313" key="11">
    <source>
        <dbReference type="Proteomes" id="UP000278733"/>
    </source>
</evidence>
<dbReference type="EMBL" id="LR134405">
    <property type="protein sequence ID" value="VEH68557.1"/>
    <property type="molecule type" value="Genomic_DNA"/>
</dbReference>
<dbReference type="KEGG" id="rpne:NCTC8284_03792"/>
<feature type="transmembrane region" description="Helical" evidence="9">
    <location>
        <begin position="133"/>
        <end position="151"/>
    </location>
</feature>
<feature type="transmembrane region" description="Helical" evidence="9">
    <location>
        <begin position="65"/>
        <end position="84"/>
    </location>
</feature>
<evidence type="ECO:0000256" key="9">
    <source>
        <dbReference type="SAM" id="Phobius"/>
    </source>
</evidence>
<evidence type="ECO:0000256" key="2">
    <source>
        <dbReference type="ARBA" id="ARBA00022448"/>
    </source>
</evidence>
<dbReference type="InterPro" id="IPR013059">
    <property type="entry name" value="Trp_tyr_transpt"/>
</dbReference>
<dbReference type="GO" id="GO:0015173">
    <property type="term" value="F:aromatic amino acid transmembrane transporter activity"/>
    <property type="evidence" value="ECO:0007669"/>
    <property type="project" value="InterPro"/>
</dbReference>
<evidence type="ECO:0000313" key="10">
    <source>
        <dbReference type="EMBL" id="VEH68557.1"/>
    </source>
</evidence>
<keyword evidence="6" id="KW-0029">Amino-acid transport</keyword>
<organism evidence="10 11">
    <name type="scientific">Rodentibacter pneumotropicus</name>
    <dbReference type="NCBI Taxonomy" id="758"/>
    <lineage>
        <taxon>Bacteria</taxon>
        <taxon>Pseudomonadati</taxon>
        <taxon>Pseudomonadota</taxon>
        <taxon>Gammaproteobacteria</taxon>
        <taxon>Pasteurellales</taxon>
        <taxon>Pasteurellaceae</taxon>
        <taxon>Rodentibacter</taxon>
    </lineage>
</organism>
<evidence type="ECO:0000256" key="5">
    <source>
        <dbReference type="ARBA" id="ARBA00022692"/>
    </source>
</evidence>
<dbReference type="InterPro" id="IPR018227">
    <property type="entry name" value="Amino_acid_transport_2"/>
</dbReference>
<dbReference type="Gene3D" id="1.20.1740.10">
    <property type="entry name" value="Amino acid/polyamine transporter I"/>
    <property type="match status" value="1"/>
</dbReference>
<name>A0A3S4US91_9PAST</name>
<dbReference type="Proteomes" id="UP000278733">
    <property type="component" value="Chromosome"/>
</dbReference>
<keyword evidence="4" id="KW-0997">Cell inner membrane</keyword>
<keyword evidence="8 9" id="KW-0472">Membrane</keyword>
<feature type="transmembrane region" description="Helical" evidence="9">
    <location>
        <begin position="34"/>
        <end position="53"/>
    </location>
</feature>
<reference evidence="10 11" key="1">
    <citation type="submission" date="2018-12" db="EMBL/GenBank/DDBJ databases">
        <authorList>
            <consortium name="Pathogen Informatics"/>
        </authorList>
    </citation>
    <scope>NUCLEOTIDE SEQUENCE [LARGE SCALE GENOMIC DNA]</scope>
    <source>
        <strain evidence="10 11">NCTC8284</strain>
    </source>
</reference>
<protein>
    <submittedName>
        <fullName evidence="10">Tyrosine-specific transport protein-1</fullName>
    </submittedName>
</protein>